<dbReference type="OrthoDB" id="1452919at2"/>
<dbReference type="Proteomes" id="UP000321150">
    <property type="component" value="Unassembled WGS sequence"/>
</dbReference>
<protein>
    <submittedName>
        <fullName evidence="1">Uncharacterized protein</fullName>
    </submittedName>
</protein>
<name>A0A511YGA2_9FLAO</name>
<reference evidence="1 2" key="1">
    <citation type="submission" date="2019-07" db="EMBL/GenBank/DDBJ databases">
        <title>Whole genome shotgun sequence of Chryseobacterium lathyri NBRC 105250.</title>
        <authorList>
            <person name="Hosoyama A."/>
            <person name="Uohara A."/>
            <person name="Ohji S."/>
            <person name="Ichikawa N."/>
        </authorList>
    </citation>
    <scope>NUCLEOTIDE SEQUENCE [LARGE SCALE GENOMIC DNA]</scope>
    <source>
        <strain evidence="1 2">NBRC 105250</strain>
    </source>
</reference>
<dbReference type="AlphaFoldDB" id="A0A511YGA2"/>
<evidence type="ECO:0000313" key="1">
    <source>
        <dbReference type="EMBL" id="GEN74218.1"/>
    </source>
</evidence>
<evidence type="ECO:0000313" key="2">
    <source>
        <dbReference type="Proteomes" id="UP000321150"/>
    </source>
</evidence>
<accession>A0A511YGA2</accession>
<comment type="caution">
    <text evidence="1">The sequence shown here is derived from an EMBL/GenBank/DDBJ whole genome shotgun (WGS) entry which is preliminary data.</text>
</comment>
<sequence>MFKFSLKIDDKNHSLTAEDGISIDIISDLLKTLYGAIDDGTKAKCTLSNIRGNCYALDFTTENAVQNENFISLHRRMEELNTDELTNEEQKYATSLNVIFKKGFYINAYSEGERIAKLSHLIVDNTPEYFYKQKTIYGIISEQGGKTVNSDVKHIIVDGYNKKIKINNDLDLQLKSHYRTDKLAIKIRTKVSIHTGNEFSAELISFRVIGKNTLLDNLKEVGPSGFNFLKGINTMDDLLNSIYGN</sequence>
<dbReference type="EMBL" id="BJYI01000030">
    <property type="protein sequence ID" value="GEN74218.1"/>
    <property type="molecule type" value="Genomic_DNA"/>
</dbReference>
<dbReference type="RefSeq" id="WP_111961020.1">
    <property type="nucleotide sequence ID" value="NZ_BJYI01000030.1"/>
</dbReference>
<gene>
    <name evidence="1" type="ORF">CLA01_42900</name>
</gene>
<proteinExistence type="predicted"/>
<organism evidence="1 2">
    <name type="scientific">Chryseobacterium lathyri</name>
    <dbReference type="NCBI Taxonomy" id="395933"/>
    <lineage>
        <taxon>Bacteria</taxon>
        <taxon>Pseudomonadati</taxon>
        <taxon>Bacteroidota</taxon>
        <taxon>Flavobacteriia</taxon>
        <taxon>Flavobacteriales</taxon>
        <taxon>Weeksellaceae</taxon>
        <taxon>Chryseobacterium group</taxon>
        <taxon>Chryseobacterium</taxon>
    </lineage>
</organism>